<feature type="signal peptide" evidence="1">
    <location>
        <begin position="1"/>
        <end position="23"/>
    </location>
</feature>
<sequence>MKISTTCLPFLAIALAVPATSLAVEPVVMRDAATHDQLVEKLKVATNQNPLVKFTPAEGPDPSVAAQQSGDLMETSDFLSFGGRATLVPKHAILNIPPLLANRIKLERGSAVQTWAEFYASNRGWITTVEVSRVQAEGNQALGEELSKRMEKSSTVVVATYQGGPISVLPLKVPVKAAPAETAGAQKPATIKKP</sequence>
<evidence type="ECO:0000256" key="1">
    <source>
        <dbReference type="SAM" id="SignalP"/>
    </source>
</evidence>
<evidence type="ECO:0000313" key="2">
    <source>
        <dbReference type="EMBL" id="MEK7950138.1"/>
    </source>
</evidence>
<feature type="chain" id="PRO_5046670076" description="Toxin co-regulated pilus biosynthesis protein Q C-terminal domain-containing protein" evidence="1">
    <location>
        <begin position="24"/>
        <end position="194"/>
    </location>
</feature>
<keyword evidence="1" id="KW-0732">Signal</keyword>
<dbReference type="Proteomes" id="UP001371305">
    <property type="component" value="Unassembled WGS sequence"/>
</dbReference>
<proteinExistence type="predicted"/>
<protein>
    <recommendedName>
        <fullName evidence="4">Toxin co-regulated pilus biosynthesis protein Q C-terminal domain-containing protein</fullName>
    </recommendedName>
</protein>
<keyword evidence="3" id="KW-1185">Reference proteome</keyword>
<organism evidence="2 3">
    <name type="scientific">Luteolibacter soli</name>
    <dbReference type="NCBI Taxonomy" id="3135280"/>
    <lineage>
        <taxon>Bacteria</taxon>
        <taxon>Pseudomonadati</taxon>
        <taxon>Verrucomicrobiota</taxon>
        <taxon>Verrucomicrobiia</taxon>
        <taxon>Verrucomicrobiales</taxon>
        <taxon>Verrucomicrobiaceae</taxon>
        <taxon>Luteolibacter</taxon>
    </lineage>
</organism>
<dbReference type="RefSeq" id="WP_341403551.1">
    <property type="nucleotide sequence ID" value="NZ_JBBUKT010000002.1"/>
</dbReference>
<evidence type="ECO:0000313" key="3">
    <source>
        <dbReference type="Proteomes" id="UP001371305"/>
    </source>
</evidence>
<accession>A0ABU9ARD6</accession>
<dbReference type="EMBL" id="JBBUKT010000002">
    <property type="protein sequence ID" value="MEK7950138.1"/>
    <property type="molecule type" value="Genomic_DNA"/>
</dbReference>
<gene>
    <name evidence="2" type="ORF">WKV53_06515</name>
</gene>
<comment type="caution">
    <text evidence="2">The sequence shown here is derived from an EMBL/GenBank/DDBJ whole genome shotgun (WGS) entry which is preliminary data.</text>
</comment>
<reference evidence="2 3" key="1">
    <citation type="submission" date="2024-04" db="EMBL/GenBank/DDBJ databases">
        <title>Luteolibacter sp. isolated from soil.</title>
        <authorList>
            <person name="An J."/>
        </authorList>
    </citation>
    <scope>NUCLEOTIDE SEQUENCE [LARGE SCALE GENOMIC DNA]</scope>
    <source>
        <strain evidence="2 3">Y139</strain>
    </source>
</reference>
<evidence type="ECO:0008006" key="4">
    <source>
        <dbReference type="Google" id="ProtNLM"/>
    </source>
</evidence>
<name>A0ABU9ARD6_9BACT</name>